<dbReference type="CDD" id="cd05660">
    <property type="entry name" value="M28_like_PA"/>
    <property type="match status" value="1"/>
</dbReference>
<keyword evidence="3" id="KW-0479">Metal-binding</keyword>
<dbReference type="Proteomes" id="UP001500827">
    <property type="component" value="Unassembled WGS sequence"/>
</dbReference>
<keyword evidence="6" id="KW-0862">Zinc</keyword>
<feature type="region of interest" description="Disordered" evidence="7">
    <location>
        <begin position="544"/>
        <end position="573"/>
    </location>
</feature>
<dbReference type="Pfam" id="PF04389">
    <property type="entry name" value="Peptidase_M28"/>
    <property type="match status" value="1"/>
</dbReference>
<feature type="domain" description="Peptidase M28" evidence="9">
    <location>
        <begin position="300"/>
        <end position="513"/>
    </location>
</feature>
<dbReference type="Gene3D" id="3.40.630.10">
    <property type="entry name" value="Zn peptidases"/>
    <property type="match status" value="1"/>
</dbReference>
<feature type="compositionally biased region" description="Basic and acidic residues" evidence="7">
    <location>
        <begin position="544"/>
        <end position="553"/>
    </location>
</feature>
<keyword evidence="1" id="KW-0031">Aminopeptidase</keyword>
<evidence type="ECO:0000256" key="2">
    <source>
        <dbReference type="ARBA" id="ARBA00022670"/>
    </source>
</evidence>
<evidence type="ECO:0000256" key="3">
    <source>
        <dbReference type="ARBA" id="ARBA00022723"/>
    </source>
</evidence>
<keyword evidence="11" id="KW-1185">Reference proteome</keyword>
<evidence type="ECO:0000313" key="10">
    <source>
        <dbReference type="EMBL" id="GAA3892053.1"/>
    </source>
</evidence>
<dbReference type="SUPFAM" id="SSF52025">
    <property type="entry name" value="PA domain"/>
    <property type="match status" value="1"/>
</dbReference>
<feature type="signal peptide" evidence="8">
    <location>
        <begin position="1"/>
        <end position="21"/>
    </location>
</feature>
<dbReference type="InterPro" id="IPR045175">
    <property type="entry name" value="M28_fam"/>
</dbReference>
<comment type="caution">
    <text evidence="10">The sequence shown here is derived from an EMBL/GenBank/DDBJ whole genome shotgun (WGS) entry which is preliminary data.</text>
</comment>
<dbReference type="SUPFAM" id="SSF53187">
    <property type="entry name" value="Zn-dependent exopeptidases"/>
    <property type="match status" value="1"/>
</dbReference>
<dbReference type="RefSeq" id="WP_344698487.1">
    <property type="nucleotide sequence ID" value="NZ_BAABBM010000001.1"/>
</dbReference>
<evidence type="ECO:0000256" key="6">
    <source>
        <dbReference type="ARBA" id="ARBA00022833"/>
    </source>
</evidence>
<evidence type="ECO:0000256" key="8">
    <source>
        <dbReference type="SAM" id="SignalP"/>
    </source>
</evidence>
<dbReference type="InterPro" id="IPR046450">
    <property type="entry name" value="PA_dom_sf"/>
</dbReference>
<dbReference type="PANTHER" id="PTHR12147">
    <property type="entry name" value="METALLOPEPTIDASE M28 FAMILY MEMBER"/>
    <property type="match status" value="1"/>
</dbReference>
<dbReference type="PANTHER" id="PTHR12147:SF56">
    <property type="entry name" value="AMINOPEPTIDASE YDR415C-RELATED"/>
    <property type="match status" value="1"/>
</dbReference>
<organism evidence="10 11">
    <name type="scientific">Sphingomonas limnosediminicola</name>
    <dbReference type="NCBI Taxonomy" id="940133"/>
    <lineage>
        <taxon>Bacteria</taxon>
        <taxon>Pseudomonadati</taxon>
        <taxon>Pseudomonadota</taxon>
        <taxon>Alphaproteobacteria</taxon>
        <taxon>Sphingomonadales</taxon>
        <taxon>Sphingomonadaceae</taxon>
        <taxon>Sphingomonas</taxon>
    </lineage>
</organism>
<evidence type="ECO:0000256" key="7">
    <source>
        <dbReference type="SAM" id="MobiDB-lite"/>
    </source>
</evidence>
<name>A0ABP7L362_9SPHN</name>
<reference evidence="11" key="1">
    <citation type="journal article" date="2019" name="Int. J. Syst. Evol. Microbiol.">
        <title>The Global Catalogue of Microorganisms (GCM) 10K type strain sequencing project: providing services to taxonomists for standard genome sequencing and annotation.</title>
        <authorList>
            <consortium name="The Broad Institute Genomics Platform"/>
            <consortium name="The Broad Institute Genome Sequencing Center for Infectious Disease"/>
            <person name="Wu L."/>
            <person name="Ma J."/>
        </authorList>
    </citation>
    <scope>NUCLEOTIDE SEQUENCE [LARGE SCALE GENOMIC DNA]</scope>
    <source>
        <strain evidence="11">JCM 17543</strain>
    </source>
</reference>
<accession>A0ABP7L362</accession>
<feature type="compositionally biased region" description="Low complexity" evidence="7">
    <location>
        <begin position="554"/>
        <end position="567"/>
    </location>
</feature>
<evidence type="ECO:0000313" key="11">
    <source>
        <dbReference type="Proteomes" id="UP001500827"/>
    </source>
</evidence>
<protein>
    <submittedName>
        <fullName evidence="10">M28 family metallopeptidase</fullName>
    </submittedName>
</protein>
<keyword evidence="2" id="KW-0645">Protease</keyword>
<sequence length="573" mass="62082">MKTFRLLAASAIALAATQSFAAPAGVSAQRLSEIDKTISSDAFEGRGPATRAETKTINYIVDQYRQAGLQPAGDTVNGKRQWTQVVPLLKSDITGNPQFTLNLGNGQSIQLTQGDQIALKAPLNGQKTINLANTPLLFVGYGVSAPERGWNDFKGQDVRGKLLVVLINDPDFEGGEGDFGGKAMTYYGRWTYKYEQAAKLGAAGVLIVHETDPASYGWNTVKNSNTNTQFDIVRQNPAASHTAFESWIQRPLAQQIFAASDLNFDQAKAQAKTKAFQPIPLKATLTANAQADVSTINSHNVVGYLPGKKYPDETVIYSAHWDHLGIGKPDERGDTIYNGGLDNATGIAQLIEQARAFVREPRTDRSVVFLAVTAEEKGLLGSEYYAQNPLFPASKTVGVLNTDGGSIWGPAKNFTISGSAKLDLLDMLIAEGKKQNRYYSPDPHPEAGHFFRSDHFSFAKVGVPAISFGDGNDLVKGGTARGEALGKEYVTKHYHQPSDEWSPAWDFTGMAQDVQLLHNLGRDLANSRLWPNWAPDAEFRAIRDKSAADRSPDAEPTAVPANAATAPKKGERG</sequence>
<evidence type="ECO:0000256" key="5">
    <source>
        <dbReference type="ARBA" id="ARBA00022801"/>
    </source>
</evidence>
<dbReference type="InterPro" id="IPR007484">
    <property type="entry name" value="Peptidase_M28"/>
</dbReference>
<dbReference type="Gene3D" id="3.50.30.30">
    <property type="match status" value="1"/>
</dbReference>
<evidence type="ECO:0000256" key="1">
    <source>
        <dbReference type="ARBA" id="ARBA00022438"/>
    </source>
</evidence>
<keyword evidence="5" id="KW-0378">Hydrolase</keyword>
<feature type="chain" id="PRO_5045156602" evidence="8">
    <location>
        <begin position="22"/>
        <end position="573"/>
    </location>
</feature>
<gene>
    <name evidence="10" type="ORF">GCM10022276_08970</name>
</gene>
<keyword evidence="4 8" id="KW-0732">Signal</keyword>
<dbReference type="EMBL" id="BAABBM010000001">
    <property type="protein sequence ID" value="GAA3892053.1"/>
    <property type="molecule type" value="Genomic_DNA"/>
</dbReference>
<proteinExistence type="predicted"/>
<evidence type="ECO:0000256" key="4">
    <source>
        <dbReference type="ARBA" id="ARBA00022729"/>
    </source>
</evidence>
<evidence type="ECO:0000259" key="9">
    <source>
        <dbReference type="Pfam" id="PF04389"/>
    </source>
</evidence>